<feature type="transmembrane region" description="Helical" evidence="8">
    <location>
        <begin position="319"/>
        <end position="340"/>
    </location>
</feature>
<evidence type="ECO:0000256" key="5">
    <source>
        <dbReference type="ARBA" id="ARBA00022989"/>
    </source>
</evidence>
<evidence type="ECO:0000259" key="9">
    <source>
        <dbReference type="PROSITE" id="PS50893"/>
    </source>
</evidence>
<evidence type="ECO:0000256" key="2">
    <source>
        <dbReference type="ARBA" id="ARBA00022692"/>
    </source>
</evidence>
<dbReference type="InterPro" id="IPR011527">
    <property type="entry name" value="ABC1_TM_dom"/>
</dbReference>
<feature type="domain" description="ABC transporter" evidence="9">
    <location>
        <begin position="749"/>
        <end position="982"/>
    </location>
</feature>
<feature type="compositionally biased region" description="Basic and acidic residues" evidence="7">
    <location>
        <begin position="225"/>
        <end position="242"/>
    </location>
</feature>
<dbReference type="CDD" id="cd18582">
    <property type="entry name" value="ABC_6TM_ATM1_ABCB7"/>
    <property type="match status" value="1"/>
</dbReference>
<feature type="transmembrane region" description="Helical" evidence="8">
    <location>
        <begin position="441"/>
        <end position="461"/>
    </location>
</feature>
<dbReference type="PANTHER" id="PTHR24221:SF503">
    <property type="entry name" value="MITOCHONDRIAL POTASSIUM CHANNEL ATP-BINDING SUBUNIT"/>
    <property type="match status" value="1"/>
</dbReference>
<dbReference type="GO" id="GO:0140359">
    <property type="term" value="F:ABC-type transporter activity"/>
    <property type="evidence" value="ECO:0007669"/>
    <property type="project" value="InterPro"/>
</dbReference>
<dbReference type="InterPro" id="IPR036640">
    <property type="entry name" value="ABC1_TM_sf"/>
</dbReference>
<keyword evidence="5 8" id="KW-1133">Transmembrane helix</keyword>
<dbReference type="InterPro" id="IPR003439">
    <property type="entry name" value="ABC_transporter-like_ATP-bd"/>
</dbReference>
<evidence type="ECO:0000256" key="3">
    <source>
        <dbReference type="ARBA" id="ARBA00022741"/>
    </source>
</evidence>
<keyword evidence="6 8" id="KW-0472">Membrane</keyword>
<keyword evidence="2 8" id="KW-0812">Transmembrane</keyword>
<dbReference type="SMART" id="SM00382">
    <property type="entry name" value="AAA"/>
    <property type="match status" value="1"/>
</dbReference>
<evidence type="ECO:0000256" key="1">
    <source>
        <dbReference type="ARBA" id="ARBA00004141"/>
    </source>
</evidence>
<dbReference type="PROSITE" id="PS50893">
    <property type="entry name" value="ABC_TRANSPORTER_2"/>
    <property type="match status" value="1"/>
</dbReference>
<proteinExistence type="predicted"/>
<protein>
    <submittedName>
        <fullName evidence="11">ABC transporter B family member 6, putative</fullName>
    </submittedName>
</protein>
<comment type="subcellular location">
    <subcellularLocation>
        <location evidence="1">Membrane</location>
        <topology evidence="1">Multi-pass membrane protein</topology>
    </subcellularLocation>
</comment>
<dbReference type="EMBL" id="LT608179">
    <property type="protein sequence ID" value="SCM06420.1"/>
    <property type="molecule type" value="Genomic_DNA"/>
</dbReference>
<accession>A0A1C6XNT1</accession>
<dbReference type="Proteomes" id="UP000507163">
    <property type="component" value="Chromosome 13"/>
</dbReference>
<evidence type="ECO:0000256" key="4">
    <source>
        <dbReference type="ARBA" id="ARBA00022840"/>
    </source>
</evidence>
<sequence>MHNYNCLKKSSKISNNFFCQYVSPTLNKNLLISCKDIKRNNQISDHIYLVTLIGNTTKKYQASHIFNSIKNKHIFLSSYTFQKRANKKLLNTIYNNLNTIINKNKTLITNLSENKTSNKLHYNFNCPSKCTPKNDIYKILSNIQSAHPLICAADSPILNDAYTFMIQNATKNKLNNKTDSLYHYNNNIFYQKNILCTKKLNDTRPYSFLIIRNQFGTKAKNVGKNSDKNVGKNSDKNQHSNGEEQTSIQLHNYTSSNNEKDNDPLRKYANIDAKELDTILHNLEKIYENKSSKVNINIKVLVYLFKNFIFKNKELKAKIFLSFAFLLCSKISIIYTPILLSSFIENVNLQTKLSNDSLNTLFSNDPCVTILSAYVLSRVLSSTLNELRNSVFTTISQRISTFISKLFFYKIHNLNLNFILSKKNGELSMVFNRGCKSITNLLNVIVFQIIPIILEFILYLYILSYKIHYSVSAVTCLNMLLYIVFTTLVTKRRTIIRKNMNKSEQNTFNIFLDSIQNVEQVKYYTNELHELNKFIKEQKIYEKEAINVQKSLSFLNLGQQMILNFNLFLCLYLTYLNIANDVFPFSYLILVNTLLFQLAMPLNMFGTIYRETKLSLVDIECMIQILIKKMKSINHGHKYDIQKGDIIFNNVTFKYPQINNQFDLKKNKNNVDANNKSIHNIQQNTGIIKSIWNSTLIFFSKFKTKSEETKENIKSNNDLYTIENINTMNPEIKDNLNDELRKSITKSIITSSDNTNSETKNNYIFQNFSCHINDGEKVAIVGKSGLGKSTLIKLLLKFYEIESGNIYIDNKNIQDINLYTLRRNISVVPQDTILFNNTISYNIKYGNFQCTDKEMIEASIKAELHDKILNMENKYDTIVGERGTKLSIGEKQRICIARSFLKNSKILILDEHASNLDNENKKLIEKALHKLCYGKTTFFITHLMDNLQNMDKVIYFSGQNIHVGKHSELMNQNEAYKEFYNSKNNII</sequence>
<evidence type="ECO:0000313" key="11">
    <source>
        <dbReference type="EMBL" id="SCM06420.1"/>
    </source>
</evidence>
<evidence type="ECO:0000313" key="12">
    <source>
        <dbReference type="Proteomes" id="UP000507163"/>
    </source>
</evidence>
<evidence type="ECO:0000256" key="6">
    <source>
        <dbReference type="ARBA" id="ARBA00023136"/>
    </source>
</evidence>
<dbReference type="Pfam" id="PF00005">
    <property type="entry name" value="ABC_tran"/>
    <property type="match status" value="1"/>
</dbReference>
<dbReference type="GO" id="GO:0016887">
    <property type="term" value="F:ATP hydrolysis activity"/>
    <property type="evidence" value="ECO:0007669"/>
    <property type="project" value="InterPro"/>
</dbReference>
<organism evidence="11 12">
    <name type="scientific">Plasmodium chabaudi chabaudi</name>
    <dbReference type="NCBI Taxonomy" id="31271"/>
    <lineage>
        <taxon>Eukaryota</taxon>
        <taxon>Sar</taxon>
        <taxon>Alveolata</taxon>
        <taxon>Apicomplexa</taxon>
        <taxon>Aconoidasida</taxon>
        <taxon>Haemosporida</taxon>
        <taxon>Plasmodiidae</taxon>
        <taxon>Plasmodium</taxon>
        <taxon>Plasmodium (Vinckeia)</taxon>
    </lineage>
</organism>
<name>A0A1C6XNT1_PLACU</name>
<dbReference type="InterPro" id="IPR027417">
    <property type="entry name" value="P-loop_NTPase"/>
</dbReference>
<reference evidence="11 12" key="1">
    <citation type="submission" date="2016-08" db="EMBL/GenBank/DDBJ databases">
        <authorList>
            <consortium name="Pathogen Informatics"/>
        </authorList>
    </citation>
    <scope>NUCLEOTIDE SEQUENCE [LARGE SCALE GENOMIC DNA]</scope>
    <source>
        <strain evidence="11 12">AJ</strain>
    </source>
</reference>
<gene>
    <name evidence="11" type="primary">ABCB6</name>
    <name evidence="11" type="ORF">PCHAJ_000418300</name>
</gene>
<dbReference type="AlphaFoldDB" id="A0A1C6XNT1"/>
<dbReference type="GO" id="GO:0016020">
    <property type="term" value="C:membrane"/>
    <property type="evidence" value="ECO:0007669"/>
    <property type="project" value="UniProtKB-SubCell"/>
</dbReference>
<dbReference type="InterPro" id="IPR039421">
    <property type="entry name" value="Type_1_exporter"/>
</dbReference>
<feature type="domain" description="ABC transmembrane type-1" evidence="10">
    <location>
        <begin position="320"/>
        <end position="614"/>
    </location>
</feature>
<dbReference type="FunFam" id="3.40.50.300:FF:001765">
    <property type="entry name" value="ABC transporter B family member 6"/>
    <property type="match status" value="1"/>
</dbReference>
<keyword evidence="4" id="KW-0067">ATP-binding</keyword>
<dbReference type="InterPro" id="IPR003593">
    <property type="entry name" value="AAA+_ATPase"/>
</dbReference>
<feature type="transmembrane region" description="Helical" evidence="8">
    <location>
        <begin position="467"/>
        <end position="490"/>
    </location>
</feature>
<dbReference type="PANTHER" id="PTHR24221">
    <property type="entry name" value="ATP-BINDING CASSETTE SUB-FAMILY B"/>
    <property type="match status" value="1"/>
</dbReference>
<feature type="transmembrane region" description="Helical" evidence="8">
    <location>
        <begin position="561"/>
        <end position="579"/>
    </location>
</feature>
<evidence type="ECO:0000259" key="10">
    <source>
        <dbReference type="PROSITE" id="PS50929"/>
    </source>
</evidence>
<keyword evidence="3" id="KW-0547">Nucleotide-binding</keyword>
<evidence type="ECO:0000256" key="7">
    <source>
        <dbReference type="SAM" id="MobiDB-lite"/>
    </source>
</evidence>
<feature type="region of interest" description="Disordered" evidence="7">
    <location>
        <begin position="221"/>
        <end position="247"/>
    </location>
</feature>
<dbReference type="SUPFAM" id="SSF90123">
    <property type="entry name" value="ABC transporter transmembrane region"/>
    <property type="match status" value="1"/>
</dbReference>
<dbReference type="GO" id="GO:0005524">
    <property type="term" value="F:ATP binding"/>
    <property type="evidence" value="ECO:0007669"/>
    <property type="project" value="UniProtKB-KW"/>
</dbReference>
<dbReference type="PROSITE" id="PS50929">
    <property type="entry name" value="ABC_TM1F"/>
    <property type="match status" value="1"/>
</dbReference>
<dbReference type="Pfam" id="PF00664">
    <property type="entry name" value="ABC_membrane"/>
    <property type="match status" value="1"/>
</dbReference>
<evidence type="ECO:0000256" key="8">
    <source>
        <dbReference type="SAM" id="Phobius"/>
    </source>
</evidence>
<dbReference type="Gene3D" id="1.20.1560.10">
    <property type="entry name" value="ABC transporter type 1, transmembrane domain"/>
    <property type="match status" value="2"/>
</dbReference>
<dbReference type="SUPFAM" id="SSF52540">
    <property type="entry name" value="P-loop containing nucleoside triphosphate hydrolases"/>
    <property type="match status" value="1"/>
</dbReference>
<dbReference type="Gene3D" id="3.40.50.300">
    <property type="entry name" value="P-loop containing nucleotide triphosphate hydrolases"/>
    <property type="match status" value="1"/>
</dbReference>